<accession>A0A1Y2E6V1</accession>
<sequence>MSLAGMIDPTKYGKYPVILSDALLGKKSKEVYTGVRYNHKPDPTPSLAKLKPTSKSSSTYDLSYNDGGLHKYQGIRASEDGQYVLIFDPSREAFVLHKVDSTFNMNLIRTPSNKDAESLRQEHP</sequence>
<feature type="non-terminal residue" evidence="3">
    <location>
        <position position="124"/>
    </location>
</feature>
<dbReference type="Proteomes" id="UP000193689">
    <property type="component" value="Unassembled WGS sequence"/>
</dbReference>
<gene>
    <name evidence="3" type="ORF">BCR38DRAFT_338286</name>
</gene>
<dbReference type="InterPro" id="IPR019194">
    <property type="entry name" value="Tscrpt_elong_fac_Eaf_N"/>
</dbReference>
<protein>
    <submittedName>
        <fullName evidence="3">RNA polymerase II transcription elongation factor-domain-containing protein</fullName>
    </submittedName>
</protein>
<comment type="caution">
    <text evidence="3">The sequence shown here is derived from an EMBL/GenBank/DDBJ whole genome shotgun (WGS) entry which is preliminary data.</text>
</comment>
<evidence type="ECO:0000313" key="4">
    <source>
        <dbReference type="Proteomes" id="UP000193689"/>
    </source>
</evidence>
<evidence type="ECO:0000259" key="2">
    <source>
        <dbReference type="Pfam" id="PF09816"/>
    </source>
</evidence>
<dbReference type="OrthoDB" id="125903at2759"/>
<feature type="region of interest" description="Disordered" evidence="1">
    <location>
        <begin position="36"/>
        <end position="59"/>
    </location>
</feature>
<organism evidence="3 4">
    <name type="scientific">Pseudomassariella vexata</name>
    <dbReference type="NCBI Taxonomy" id="1141098"/>
    <lineage>
        <taxon>Eukaryota</taxon>
        <taxon>Fungi</taxon>
        <taxon>Dikarya</taxon>
        <taxon>Ascomycota</taxon>
        <taxon>Pezizomycotina</taxon>
        <taxon>Sordariomycetes</taxon>
        <taxon>Xylariomycetidae</taxon>
        <taxon>Amphisphaeriales</taxon>
        <taxon>Pseudomassariaceae</taxon>
        <taxon>Pseudomassariella</taxon>
    </lineage>
</organism>
<dbReference type="RefSeq" id="XP_040717927.1">
    <property type="nucleotide sequence ID" value="XM_040855607.1"/>
</dbReference>
<keyword evidence="3" id="KW-0251">Elongation factor</keyword>
<dbReference type="STRING" id="1141098.A0A1Y2E6V1"/>
<keyword evidence="3" id="KW-0648">Protein biosynthesis</keyword>
<keyword evidence="4" id="KW-1185">Reference proteome</keyword>
<evidence type="ECO:0000313" key="3">
    <source>
        <dbReference type="EMBL" id="ORY67303.1"/>
    </source>
</evidence>
<name>A0A1Y2E6V1_9PEZI</name>
<dbReference type="InParanoid" id="A0A1Y2E6V1"/>
<dbReference type="EMBL" id="MCFJ01000004">
    <property type="protein sequence ID" value="ORY67303.1"/>
    <property type="molecule type" value="Genomic_DNA"/>
</dbReference>
<dbReference type="AlphaFoldDB" id="A0A1Y2E6V1"/>
<dbReference type="GO" id="GO:0003746">
    <property type="term" value="F:translation elongation factor activity"/>
    <property type="evidence" value="ECO:0007669"/>
    <property type="project" value="UniProtKB-KW"/>
</dbReference>
<reference evidence="3 4" key="1">
    <citation type="submission" date="2016-07" db="EMBL/GenBank/DDBJ databases">
        <title>Pervasive Adenine N6-methylation of Active Genes in Fungi.</title>
        <authorList>
            <consortium name="DOE Joint Genome Institute"/>
            <person name="Mondo S.J."/>
            <person name="Dannebaum R.O."/>
            <person name="Kuo R.C."/>
            <person name="Labutti K."/>
            <person name="Haridas S."/>
            <person name="Kuo A."/>
            <person name="Salamov A."/>
            <person name="Ahrendt S.R."/>
            <person name="Lipzen A."/>
            <person name="Sullivan W."/>
            <person name="Andreopoulos W.B."/>
            <person name="Clum A."/>
            <person name="Lindquist E."/>
            <person name="Daum C."/>
            <person name="Ramamoorthy G.K."/>
            <person name="Gryganskyi A."/>
            <person name="Culley D."/>
            <person name="Magnuson J.K."/>
            <person name="James T.Y."/>
            <person name="O'Malley M.A."/>
            <person name="Stajich J.E."/>
            <person name="Spatafora J.W."/>
            <person name="Visel A."/>
            <person name="Grigoriev I.V."/>
        </authorList>
    </citation>
    <scope>NUCLEOTIDE SEQUENCE [LARGE SCALE GENOMIC DNA]</scope>
    <source>
        <strain evidence="3 4">CBS 129021</strain>
    </source>
</reference>
<proteinExistence type="predicted"/>
<dbReference type="GeneID" id="63771819"/>
<dbReference type="Pfam" id="PF09816">
    <property type="entry name" value="EAF"/>
    <property type="match status" value="1"/>
</dbReference>
<feature type="domain" description="Transcription elongation factor Eaf N-terminal" evidence="2">
    <location>
        <begin position="15"/>
        <end position="111"/>
    </location>
</feature>
<evidence type="ECO:0000256" key="1">
    <source>
        <dbReference type="SAM" id="MobiDB-lite"/>
    </source>
</evidence>